<feature type="compositionally biased region" description="Basic and acidic residues" evidence="1">
    <location>
        <begin position="40"/>
        <end position="49"/>
    </location>
</feature>
<evidence type="ECO:0000313" key="2">
    <source>
        <dbReference type="EMBL" id="CAG8474208.1"/>
    </source>
</evidence>
<feature type="compositionally biased region" description="Polar residues" evidence="1">
    <location>
        <begin position="50"/>
        <end position="59"/>
    </location>
</feature>
<feature type="compositionally biased region" description="Basic and acidic residues" evidence="1">
    <location>
        <begin position="8"/>
        <end position="22"/>
    </location>
</feature>
<name>A0A9N8Z7E5_9GLOM</name>
<dbReference type="EMBL" id="CAJVPY010000462">
    <property type="protein sequence ID" value="CAG8474208.1"/>
    <property type="molecule type" value="Genomic_DNA"/>
</dbReference>
<gene>
    <name evidence="2" type="ORF">DERYTH_LOCUS1606</name>
</gene>
<protein>
    <submittedName>
        <fullName evidence="2">12779_t:CDS:1</fullName>
    </submittedName>
</protein>
<comment type="caution">
    <text evidence="2">The sequence shown here is derived from an EMBL/GenBank/DDBJ whole genome shotgun (WGS) entry which is preliminary data.</text>
</comment>
<accession>A0A9N8Z7E5</accession>
<keyword evidence="3" id="KW-1185">Reference proteome</keyword>
<organism evidence="2 3">
    <name type="scientific">Dentiscutata erythropus</name>
    <dbReference type="NCBI Taxonomy" id="1348616"/>
    <lineage>
        <taxon>Eukaryota</taxon>
        <taxon>Fungi</taxon>
        <taxon>Fungi incertae sedis</taxon>
        <taxon>Mucoromycota</taxon>
        <taxon>Glomeromycotina</taxon>
        <taxon>Glomeromycetes</taxon>
        <taxon>Diversisporales</taxon>
        <taxon>Gigasporaceae</taxon>
        <taxon>Dentiscutata</taxon>
    </lineage>
</organism>
<reference evidence="2" key="1">
    <citation type="submission" date="2021-06" db="EMBL/GenBank/DDBJ databases">
        <authorList>
            <person name="Kallberg Y."/>
            <person name="Tangrot J."/>
            <person name="Rosling A."/>
        </authorList>
    </citation>
    <scope>NUCLEOTIDE SEQUENCE</scope>
    <source>
        <strain evidence="2">MA453B</strain>
    </source>
</reference>
<dbReference type="Proteomes" id="UP000789405">
    <property type="component" value="Unassembled WGS sequence"/>
</dbReference>
<evidence type="ECO:0000256" key="1">
    <source>
        <dbReference type="SAM" id="MobiDB-lite"/>
    </source>
</evidence>
<proteinExistence type="predicted"/>
<evidence type="ECO:0000313" key="3">
    <source>
        <dbReference type="Proteomes" id="UP000789405"/>
    </source>
</evidence>
<feature type="non-terminal residue" evidence="2">
    <location>
        <position position="1"/>
    </location>
</feature>
<dbReference type="OrthoDB" id="10600704at2759"/>
<sequence>GFLIRKPKTVEAETRMQDRNPRNDPGMPGSIYHLRCTEATVRHNEKNNQEELTSSSLNPPESLPYYRLVWETQLFPLNVLPKQ</sequence>
<dbReference type="AlphaFoldDB" id="A0A9N8Z7E5"/>
<feature type="region of interest" description="Disordered" evidence="1">
    <location>
        <begin position="1"/>
        <end position="61"/>
    </location>
</feature>